<feature type="domain" description="JmjC" evidence="2">
    <location>
        <begin position="134"/>
        <end position="284"/>
    </location>
</feature>
<dbReference type="InterPro" id="IPR003347">
    <property type="entry name" value="JmjC_dom"/>
</dbReference>
<evidence type="ECO:0000259" key="2">
    <source>
        <dbReference type="PROSITE" id="PS51184"/>
    </source>
</evidence>
<dbReference type="PANTHER" id="PTHR12461:SF42">
    <property type="entry name" value="JMJC DOMAIN-CONTAINING PROTEIN"/>
    <property type="match status" value="1"/>
</dbReference>
<reference evidence="3 4" key="1">
    <citation type="submission" date="2024-02" db="EMBL/GenBank/DDBJ databases">
        <authorList>
            <person name="Daric V."/>
            <person name="Darras S."/>
        </authorList>
    </citation>
    <scope>NUCLEOTIDE SEQUENCE [LARGE SCALE GENOMIC DNA]</scope>
</reference>
<dbReference type="PROSITE" id="PS00018">
    <property type="entry name" value="EF_HAND_1"/>
    <property type="match status" value="1"/>
</dbReference>
<dbReference type="SUPFAM" id="SSF51197">
    <property type="entry name" value="Clavaminate synthase-like"/>
    <property type="match status" value="1"/>
</dbReference>
<dbReference type="PROSITE" id="PS51184">
    <property type="entry name" value="JMJC"/>
    <property type="match status" value="1"/>
</dbReference>
<dbReference type="Pfam" id="PF13621">
    <property type="entry name" value="Cupin_8"/>
    <property type="match status" value="1"/>
</dbReference>
<evidence type="ECO:0000313" key="3">
    <source>
        <dbReference type="EMBL" id="CAK8680367.1"/>
    </source>
</evidence>
<dbReference type="PANTHER" id="PTHR12461">
    <property type="entry name" value="HYPOXIA-INDUCIBLE FACTOR 1 ALPHA INHIBITOR-RELATED"/>
    <property type="match status" value="1"/>
</dbReference>
<evidence type="ECO:0000313" key="4">
    <source>
        <dbReference type="Proteomes" id="UP001642483"/>
    </source>
</evidence>
<evidence type="ECO:0000256" key="1">
    <source>
        <dbReference type="SAM" id="SignalP"/>
    </source>
</evidence>
<proteinExistence type="predicted"/>
<feature type="chain" id="PRO_5047278362" description="JmjC domain-containing protein" evidence="1">
    <location>
        <begin position="25"/>
        <end position="385"/>
    </location>
</feature>
<dbReference type="Gene3D" id="2.60.120.650">
    <property type="entry name" value="Cupin"/>
    <property type="match status" value="1"/>
</dbReference>
<feature type="signal peptide" evidence="1">
    <location>
        <begin position="1"/>
        <end position="24"/>
    </location>
</feature>
<keyword evidence="1" id="KW-0732">Signal</keyword>
<keyword evidence="4" id="KW-1185">Reference proteome</keyword>
<dbReference type="EMBL" id="CAWYQH010000068">
    <property type="protein sequence ID" value="CAK8680367.1"/>
    <property type="molecule type" value="Genomic_DNA"/>
</dbReference>
<comment type="caution">
    <text evidence="3">The sequence shown here is derived from an EMBL/GenBank/DDBJ whole genome shotgun (WGS) entry which is preliminary data.</text>
</comment>
<name>A0ABP0FL45_CLALP</name>
<dbReference type="Proteomes" id="UP001642483">
    <property type="component" value="Unassembled WGS sequence"/>
</dbReference>
<accession>A0ABP0FL45</accession>
<protein>
    <recommendedName>
        <fullName evidence="2">JmjC domain-containing protein</fullName>
    </recommendedName>
</protein>
<gene>
    <name evidence="3" type="ORF">CVLEPA_LOCUS10627</name>
</gene>
<dbReference type="InterPro" id="IPR041667">
    <property type="entry name" value="Cupin_8"/>
</dbReference>
<dbReference type="SMART" id="SM00558">
    <property type="entry name" value="JmjC"/>
    <property type="match status" value="1"/>
</dbReference>
<sequence>MKQTTLLSVTFLLYVGFNITLVSPTDLSGHLQPLGSHTTPSLVDEREDVPNPVEFFNKYVKHGRPVLFKGAAKSFPSFKTWQGDSHLREKYGEWFIEVEEGKKENRSWGTEQMTFAEFLDRYKTEDIYLVQDILPTTHMADEVFLPKCLLCGGYTDLLKTAVLWFSSGGTKSVLHIDEFENINCLYDGSKELVLIDKALYDLVPYSEKTNHSPIDVERVDMQKYPSLSKIPWHRASMEPGDCLYIPYMWYHQVNSSPTRNLAINIWWVNKPKLLHRSQCQNVSRLPEYEKLSKHKFLSESEMLRHFILGLLHEDNSTAQKKSFIGALEDYAELTNDVAVLSKLFDEMDADKSGILAVNEVNSYPSEKISALLFPSDEIKGSKDEL</sequence>
<organism evidence="3 4">
    <name type="scientific">Clavelina lepadiformis</name>
    <name type="common">Light-bulb sea squirt</name>
    <name type="synonym">Ascidia lepadiformis</name>
    <dbReference type="NCBI Taxonomy" id="159417"/>
    <lineage>
        <taxon>Eukaryota</taxon>
        <taxon>Metazoa</taxon>
        <taxon>Chordata</taxon>
        <taxon>Tunicata</taxon>
        <taxon>Ascidiacea</taxon>
        <taxon>Aplousobranchia</taxon>
        <taxon>Clavelinidae</taxon>
        <taxon>Clavelina</taxon>
    </lineage>
</organism>
<dbReference type="InterPro" id="IPR018247">
    <property type="entry name" value="EF_Hand_1_Ca_BS"/>
</dbReference>